<feature type="transmembrane region" description="Helical" evidence="1">
    <location>
        <begin position="74"/>
        <end position="95"/>
    </location>
</feature>
<name>A0ABW2N1K7_9ACTN</name>
<feature type="transmembrane region" description="Helical" evidence="1">
    <location>
        <begin position="128"/>
        <end position="150"/>
    </location>
</feature>
<keyword evidence="1" id="KW-0472">Membrane</keyword>
<comment type="caution">
    <text evidence="2">The sequence shown here is derived from an EMBL/GenBank/DDBJ whole genome shotgun (WGS) entry which is preliminary data.</text>
</comment>
<sequence length="198" mass="20534">MTRSGASRPTFTRTWLLWTAGFLAFPLAGLAGGGAAGRVDNPTAALLGGAVTGLALGAGQALASRRRLDPRRWIPATGVGMGVGLLIGAVVVDYGTSLADLALMGALTGLVLGPAQTLALPRQSRQRWLWAAAVPALWALGWTVTTLGQIHVEQQFTIFGAYGAVTFSALSGLLLHSMLPYRASANQAPEQARIEATT</sequence>
<dbReference type="EMBL" id="JBHTCH010000004">
    <property type="protein sequence ID" value="MFC7359775.1"/>
    <property type="molecule type" value="Genomic_DNA"/>
</dbReference>
<gene>
    <name evidence="2" type="ORF">ACFQO6_05790</name>
</gene>
<evidence type="ECO:0000256" key="1">
    <source>
        <dbReference type="SAM" id="Phobius"/>
    </source>
</evidence>
<evidence type="ECO:0000313" key="2">
    <source>
        <dbReference type="EMBL" id="MFC7359775.1"/>
    </source>
</evidence>
<reference evidence="3" key="1">
    <citation type="journal article" date="2019" name="Int. J. Syst. Evol. Microbiol.">
        <title>The Global Catalogue of Microorganisms (GCM) 10K type strain sequencing project: providing services to taxonomists for standard genome sequencing and annotation.</title>
        <authorList>
            <consortium name="The Broad Institute Genomics Platform"/>
            <consortium name="The Broad Institute Genome Sequencing Center for Infectious Disease"/>
            <person name="Wu L."/>
            <person name="Ma J."/>
        </authorList>
    </citation>
    <scope>NUCLEOTIDE SEQUENCE [LARGE SCALE GENOMIC DNA]</scope>
    <source>
        <strain evidence="3">FCH27</strain>
    </source>
</reference>
<keyword evidence="1" id="KW-0812">Transmembrane</keyword>
<keyword evidence="1" id="KW-1133">Transmembrane helix</keyword>
<protein>
    <submittedName>
        <fullName evidence="2">Uncharacterized protein</fullName>
    </submittedName>
</protein>
<feature type="transmembrane region" description="Helical" evidence="1">
    <location>
        <begin position="101"/>
        <end position="121"/>
    </location>
</feature>
<organism evidence="2 3">
    <name type="scientific">Nocardioides astragali</name>
    <dbReference type="NCBI Taxonomy" id="1776736"/>
    <lineage>
        <taxon>Bacteria</taxon>
        <taxon>Bacillati</taxon>
        <taxon>Actinomycetota</taxon>
        <taxon>Actinomycetes</taxon>
        <taxon>Propionibacteriales</taxon>
        <taxon>Nocardioidaceae</taxon>
        <taxon>Nocardioides</taxon>
    </lineage>
</organism>
<feature type="transmembrane region" description="Helical" evidence="1">
    <location>
        <begin position="156"/>
        <end position="175"/>
    </location>
</feature>
<keyword evidence="3" id="KW-1185">Reference proteome</keyword>
<proteinExistence type="predicted"/>
<dbReference type="Proteomes" id="UP001596524">
    <property type="component" value="Unassembled WGS sequence"/>
</dbReference>
<evidence type="ECO:0000313" key="3">
    <source>
        <dbReference type="Proteomes" id="UP001596524"/>
    </source>
</evidence>
<dbReference type="RefSeq" id="WP_255889891.1">
    <property type="nucleotide sequence ID" value="NZ_JAFMZM010000002.1"/>
</dbReference>
<feature type="transmembrane region" description="Helical" evidence="1">
    <location>
        <begin position="43"/>
        <end position="62"/>
    </location>
</feature>
<accession>A0ABW2N1K7</accession>